<dbReference type="STRING" id="7574.A0A1S3JBS7"/>
<evidence type="ECO:0000256" key="10">
    <source>
        <dbReference type="RuleBase" id="RU365084"/>
    </source>
</evidence>
<dbReference type="InParanoid" id="A0A1S3JBS7"/>
<proteinExistence type="inferred from homology"/>
<organism evidence="11 12">
    <name type="scientific">Lingula anatina</name>
    <name type="common">Brachiopod</name>
    <name type="synonym">Lingula unguis</name>
    <dbReference type="NCBI Taxonomy" id="7574"/>
    <lineage>
        <taxon>Eukaryota</taxon>
        <taxon>Metazoa</taxon>
        <taxon>Spiralia</taxon>
        <taxon>Lophotrochozoa</taxon>
        <taxon>Brachiopoda</taxon>
        <taxon>Linguliformea</taxon>
        <taxon>Lingulata</taxon>
        <taxon>Lingulida</taxon>
        <taxon>Linguloidea</taxon>
        <taxon>Lingulidae</taxon>
        <taxon>Lingula</taxon>
    </lineage>
</organism>
<evidence type="ECO:0000313" key="12">
    <source>
        <dbReference type="RefSeq" id="XP_013407641.1"/>
    </source>
</evidence>
<evidence type="ECO:0000256" key="2">
    <source>
        <dbReference type="ARBA" id="ARBA00005478"/>
    </source>
</evidence>
<keyword evidence="7 10" id="KW-0472">Membrane</keyword>
<evidence type="ECO:0000256" key="7">
    <source>
        <dbReference type="ARBA" id="ARBA00023136"/>
    </source>
</evidence>
<comment type="similarity">
    <text evidence="2 10">Belongs to the DPM2 family.</text>
</comment>
<evidence type="ECO:0000256" key="1">
    <source>
        <dbReference type="ARBA" id="ARBA00004477"/>
    </source>
</evidence>
<evidence type="ECO:0000256" key="8">
    <source>
        <dbReference type="ARBA" id="ARBA00045174"/>
    </source>
</evidence>
<gene>
    <name evidence="12" type="primary">LOC106171706</name>
</gene>
<dbReference type="GeneID" id="106171706"/>
<dbReference type="Pfam" id="PF07297">
    <property type="entry name" value="DPM2"/>
    <property type="match status" value="1"/>
</dbReference>
<dbReference type="InterPro" id="IPR009914">
    <property type="entry name" value="DPM2"/>
</dbReference>
<dbReference type="GO" id="GO:0033185">
    <property type="term" value="C:dolichol-phosphate-mannose synthase complex"/>
    <property type="evidence" value="ECO:0007669"/>
    <property type="project" value="TreeGrafter"/>
</dbReference>
<reference evidence="12" key="1">
    <citation type="submission" date="2025-08" db="UniProtKB">
        <authorList>
            <consortium name="RefSeq"/>
        </authorList>
    </citation>
    <scope>IDENTIFICATION</scope>
    <source>
        <tissue evidence="12">Gonads</tissue>
    </source>
</reference>
<keyword evidence="6 10" id="KW-1133">Transmembrane helix</keyword>
<dbReference type="GO" id="GO:0006506">
    <property type="term" value="P:GPI anchor biosynthetic process"/>
    <property type="evidence" value="ECO:0007669"/>
    <property type="project" value="TreeGrafter"/>
</dbReference>
<dbReference type="AlphaFoldDB" id="A0A1S3JBS7"/>
<keyword evidence="4 10" id="KW-0812">Transmembrane</keyword>
<evidence type="ECO:0000313" key="11">
    <source>
        <dbReference type="Proteomes" id="UP000085678"/>
    </source>
</evidence>
<comment type="subunit">
    <text evidence="9">Component of the dolichol-phosphate mannose (DPM) synthase complex composed of DPM1, DPM2 and DPM3; in the complex interacts directly with DPM3. Component of the glycosylphosphatidylinositol-N-acetylglucosaminyltransferase (GPI-GnT) complex composed at least by PIGA, PIGC, PIGH, PIGP, PIGQ, PIGY and DPM2. Interacts with PIGA, PIGC and PIGQ.</text>
</comment>
<dbReference type="PANTHER" id="PTHR15039">
    <property type="entry name" value="DOLICHOL PHOSPHATE-MANNOSE BIOSYNTHESIS REGULATORY PROTEIN"/>
    <property type="match status" value="1"/>
</dbReference>
<dbReference type="OrthoDB" id="311279at2759"/>
<comment type="function">
    <text evidence="8">Regulates the biosynthesis of dolichol phosphate-mannose. Regulatory subunit of the dolichol-phosphate mannose (DPM) synthase complex; essential for the ER localization and stable expression of DPM1. Part of the glycosylphosphatidylinositol-N-acetylglucosaminyltransferase (GPI-GnT) complex that catalyzes the transfer of N-acetylglucosamine from UDP-N-acetylglucosamine to phosphatidylinositol and participates in the first step of GPI biosynthesis. May act by regulating the GPI-GNT complex.</text>
</comment>
<comment type="function">
    <text evidence="10">Regulatory subunit of the dolichol-phosphate mannose (DPM) synthase complex; essential for the ER localization.</text>
</comment>
<feature type="transmembrane region" description="Helical" evidence="10">
    <location>
        <begin position="7"/>
        <end position="28"/>
    </location>
</feature>
<evidence type="ECO:0000256" key="9">
    <source>
        <dbReference type="ARBA" id="ARBA00046896"/>
    </source>
</evidence>
<sequence>MATGADQVVGVGIVGLSGIIFTYYTLWLVILPFVDSDHVVQNFFPDRIYAVTIPVAAGVLLLVVLCAFIAVAKLKSKSKEKTN</sequence>
<comment type="pathway">
    <text evidence="10">Protein modification; protein glycosylation.</text>
</comment>
<dbReference type="KEGG" id="lak:106171706"/>
<dbReference type="GO" id="GO:0180047">
    <property type="term" value="P:dolichol phosphate mannose biosynthetic process"/>
    <property type="evidence" value="ECO:0007669"/>
    <property type="project" value="InterPro"/>
</dbReference>
<evidence type="ECO:0000256" key="3">
    <source>
        <dbReference type="ARBA" id="ARBA00018157"/>
    </source>
</evidence>
<dbReference type="UniPathway" id="UPA00378"/>
<dbReference type="PANTHER" id="PTHR15039:SF11">
    <property type="entry name" value="DOLICHOL PHOSPHATE-MANNOSE BIOSYNTHESIS REGULATORY PROTEIN"/>
    <property type="match status" value="1"/>
</dbReference>
<protein>
    <recommendedName>
        <fullName evidence="3 10">Dolichol phosphate-mannose biosynthesis regulatory protein</fullName>
    </recommendedName>
</protein>
<evidence type="ECO:0000256" key="4">
    <source>
        <dbReference type="ARBA" id="ARBA00022692"/>
    </source>
</evidence>
<evidence type="ECO:0000256" key="6">
    <source>
        <dbReference type="ARBA" id="ARBA00022989"/>
    </source>
</evidence>
<evidence type="ECO:0000256" key="5">
    <source>
        <dbReference type="ARBA" id="ARBA00022824"/>
    </source>
</evidence>
<dbReference type="GO" id="GO:0030234">
    <property type="term" value="F:enzyme regulator activity"/>
    <property type="evidence" value="ECO:0007669"/>
    <property type="project" value="UniProtKB-UniRule"/>
</dbReference>
<keyword evidence="11" id="KW-1185">Reference proteome</keyword>
<keyword evidence="5 10" id="KW-0256">Endoplasmic reticulum</keyword>
<dbReference type="GO" id="GO:0005789">
    <property type="term" value="C:endoplasmic reticulum membrane"/>
    <property type="evidence" value="ECO:0007669"/>
    <property type="project" value="UniProtKB-SubCell"/>
</dbReference>
<dbReference type="RefSeq" id="XP_013407641.1">
    <property type="nucleotide sequence ID" value="XM_013552187.1"/>
</dbReference>
<feature type="transmembrane region" description="Helical" evidence="10">
    <location>
        <begin position="48"/>
        <end position="71"/>
    </location>
</feature>
<name>A0A1S3JBS7_LINAN</name>
<comment type="subcellular location">
    <subcellularLocation>
        <location evidence="1 10">Endoplasmic reticulum membrane</location>
        <topology evidence="1 10">Multi-pass membrane protein</topology>
    </subcellularLocation>
</comment>
<accession>A0A1S3JBS7</accession>
<dbReference type="Proteomes" id="UP000085678">
    <property type="component" value="Unplaced"/>
</dbReference>